<dbReference type="GO" id="GO:0030488">
    <property type="term" value="P:tRNA methylation"/>
    <property type="evidence" value="ECO:0007669"/>
    <property type="project" value="TreeGrafter"/>
</dbReference>
<dbReference type="PANTHER" id="PTHR14911:SF13">
    <property type="entry name" value="TRNA (GUANINE(6)-N2)-METHYLTRANSFERASE THUMP3"/>
    <property type="match status" value="1"/>
</dbReference>
<evidence type="ECO:0000256" key="3">
    <source>
        <dbReference type="ARBA" id="ARBA00022679"/>
    </source>
</evidence>
<dbReference type="SUPFAM" id="SSF53335">
    <property type="entry name" value="S-adenosyl-L-methionine-dependent methyltransferases"/>
    <property type="match status" value="2"/>
</dbReference>
<evidence type="ECO:0000259" key="4">
    <source>
        <dbReference type="Pfam" id="PF01555"/>
    </source>
</evidence>
<dbReference type="GO" id="GO:0016423">
    <property type="term" value="F:tRNA (guanine) methyltransferase activity"/>
    <property type="evidence" value="ECO:0007669"/>
    <property type="project" value="TreeGrafter"/>
</dbReference>
<dbReference type="PRINTS" id="PR00508">
    <property type="entry name" value="S21N4MTFRASE"/>
</dbReference>
<feature type="domain" description="DNA methylase N-4/N-6" evidence="4">
    <location>
        <begin position="40"/>
        <end position="99"/>
    </location>
</feature>
<dbReference type="PROSITE" id="PS00092">
    <property type="entry name" value="N6_MTASE"/>
    <property type="match status" value="1"/>
</dbReference>
<dbReference type="AlphaFoldDB" id="A0A933MJ80"/>
<dbReference type="InterPro" id="IPR029063">
    <property type="entry name" value="SAM-dependent_MTases_sf"/>
</dbReference>
<dbReference type="InterPro" id="IPR001091">
    <property type="entry name" value="RM_Methyltransferase"/>
</dbReference>
<name>A0A933MJ80_UNCT6</name>
<proteinExistence type="inferred from homology"/>
<sequence length="902" mass="103056">MKFIADLSVAEEIAKYTKTEGPKDEAVKPIQAPVLAEEHTPIYTMHRYFARRPHNVFSYLIKHYTKPGDIILDPFCGGGVTVVEGLKLRRKVVGVDLNPMATFITKMEVMPVDLDLLEEGFKKVATAAKEDILELYRTVCPKCRSKEAIAEWYEWSNVFICGGCHKPIVLAQAKKKSAGRYLCATPKCNSVIVPSACDKTEDELITAKYHCHCGKTGEKPADEFDKRLYRKIEKSFEETVRKEKLKYPKDKFPDGDRQRDDALYQKGITHFYKLFTKRNLLANARLKKAIEKVGLESNEKDILIFSFSAALSWTSILTSDTGHGWQHHAYWLPNISYELNVWEMFVQRLKGGNNTVYRGKKSSQETIGQYAVFAKNIKELKEKKKSCLLLTQSSHKLTLPEGVVDIVITDPPFGGNVQYSELCDFWAVWLKDELGLKGVIDNADEAIQTRHSGFEATKTAEHYENMLYKVFKECHRVLRPKGWMVMTFHNREVGVWMSLQRAAVRAGFKLPDAGFDKTRGMIYQPPIEHYTPTLHLRAPGSMLGDFILSFQRQEELPEIDNIKDTLTSAEEKDFRNKVEELIEFHGGADESLLMTGLIPYLNEKGLLHRLANFDLRTFLNGHFVYHKDKKWYKKEMVDRATQSLKPMDAIPAELLTEGLITSFLREKKIASLDDILVNIYSTLVNSHRPGIQAINEILDKFCDPVQLKRGEKRKGNRYRLKSELPASTEIKTVEAKIQTTIFGDDEITANIGHNDAIAFLAKYAARLGYDIHVGETEQRKLPNFRDISHQMLSAVDYGINPKAFDIIKEIDLLWMKGKKIIAAFEVATSIDTADKAINVRYRNLFASMPGLEIKTFVIVRDKDYKKAEEKLYTPVNLQDGICDKIKIIKISEMTFENIEKKV</sequence>
<gene>
    <name evidence="5" type="ORF">HY768_00345</name>
</gene>
<reference evidence="5" key="1">
    <citation type="submission" date="2020-07" db="EMBL/GenBank/DDBJ databases">
        <title>Huge and variable diversity of episymbiotic CPR bacteria and DPANN archaea in groundwater ecosystems.</title>
        <authorList>
            <person name="He C.Y."/>
            <person name="Keren R."/>
            <person name="Whittaker M."/>
            <person name="Farag I.F."/>
            <person name="Doudna J."/>
            <person name="Cate J.H.D."/>
            <person name="Banfield J.F."/>
        </authorList>
    </citation>
    <scope>NUCLEOTIDE SEQUENCE</scope>
    <source>
        <strain evidence="5">NC_groundwater_1520_Pr4_B-0.1um_53_5</strain>
    </source>
</reference>
<dbReference type="Proteomes" id="UP000736328">
    <property type="component" value="Unassembled WGS sequence"/>
</dbReference>
<accession>A0A933MJ80</accession>
<comment type="similarity">
    <text evidence="1">Belongs to the N(4)/N(6)-methyltransferase family.</text>
</comment>
<dbReference type="Pfam" id="PF01555">
    <property type="entry name" value="N6_N4_Mtase"/>
    <property type="match status" value="1"/>
</dbReference>
<dbReference type="InterPro" id="IPR002941">
    <property type="entry name" value="DNA_methylase_N4/N6"/>
</dbReference>
<evidence type="ECO:0000256" key="2">
    <source>
        <dbReference type="ARBA" id="ARBA00022603"/>
    </source>
</evidence>
<evidence type="ECO:0000256" key="1">
    <source>
        <dbReference type="ARBA" id="ARBA00006594"/>
    </source>
</evidence>
<dbReference type="GO" id="GO:0003677">
    <property type="term" value="F:DNA binding"/>
    <property type="evidence" value="ECO:0007669"/>
    <property type="project" value="InterPro"/>
</dbReference>
<protein>
    <recommendedName>
        <fullName evidence="4">DNA methylase N-4/N-6 domain-containing protein</fullName>
    </recommendedName>
</protein>
<dbReference type="GO" id="GO:0008170">
    <property type="term" value="F:N-methyltransferase activity"/>
    <property type="evidence" value="ECO:0007669"/>
    <property type="project" value="InterPro"/>
</dbReference>
<evidence type="ECO:0000313" key="6">
    <source>
        <dbReference type="Proteomes" id="UP000736328"/>
    </source>
</evidence>
<keyword evidence="2" id="KW-0489">Methyltransferase</keyword>
<dbReference type="EMBL" id="JACQXR010000004">
    <property type="protein sequence ID" value="MBI4725673.1"/>
    <property type="molecule type" value="Genomic_DNA"/>
</dbReference>
<dbReference type="InterPro" id="IPR002052">
    <property type="entry name" value="DNA_methylase_N6_adenine_CS"/>
</dbReference>
<organism evidence="5 6">
    <name type="scientific">candidate division TA06 bacterium</name>
    <dbReference type="NCBI Taxonomy" id="2250710"/>
    <lineage>
        <taxon>Bacteria</taxon>
        <taxon>Bacteria division TA06</taxon>
    </lineage>
</organism>
<comment type="caution">
    <text evidence="5">The sequence shown here is derived from an EMBL/GenBank/DDBJ whole genome shotgun (WGS) entry which is preliminary data.</text>
</comment>
<evidence type="ECO:0000313" key="5">
    <source>
        <dbReference type="EMBL" id="MBI4725673.1"/>
    </source>
</evidence>
<keyword evidence="3" id="KW-0808">Transferase</keyword>
<dbReference type="Gene3D" id="3.40.50.150">
    <property type="entry name" value="Vaccinia Virus protein VP39"/>
    <property type="match status" value="2"/>
</dbReference>
<dbReference type="PANTHER" id="PTHR14911">
    <property type="entry name" value="THUMP DOMAIN-CONTAINING"/>
    <property type="match status" value="1"/>
</dbReference>